<comment type="caution">
    <text evidence="1">The sequence shown here is derived from an EMBL/GenBank/DDBJ whole genome shotgun (WGS) entry which is preliminary data.</text>
</comment>
<evidence type="ECO:0000313" key="2">
    <source>
        <dbReference type="Proteomes" id="UP000245207"/>
    </source>
</evidence>
<dbReference type="EMBL" id="PKPP01000126">
    <property type="protein sequence ID" value="PWA97371.1"/>
    <property type="molecule type" value="Genomic_DNA"/>
</dbReference>
<evidence type="ECO:0000313" key="1">
    <source>
        <dbReference type="EMBL" id="PWA97371.1"/>
    </source>
</evidence>
<dbReference type="SUPFAM" id="SSF56219">
    <property type="entry name" value="DNase I-like"/>
    <property type="match status" value="1"/>
</dbReference>
<dbReference type="PANTHER" id="PTHR33710:SF64">
    <property type="entry name" value="ENDONUCLEASE_EXONUCLEASE_PHOSPHATASE DOMAIN-CONTAINING PROTEIN"/>
    <property type="match status" value="1"/>
</dbReference>
<dbReference type="STRING" id="35608.A0A2U1QH63"/>
<gene>
    <name evidence="1" type="ORF">CTI12_AA009450</name>
</gene>
<sequence>MCSTGWRSSDRSGEWGDGGLIAVWDTDKFTLQSKIEGDGYLAITGQWQLVAPKCLFIVVYAPQCIHKKEKLWSDLRSLLTAHDSLSIVLGDFNEVRSPSERLGSSFCQKGADLFNEFISSSGLVEPPLCGMRYTRMNSLGSKLSKLDRFLVSSHFVDLWPNSHALALAREFSDHSPIILCNSTADFGPIPFKFYNSWIGHTDLKPIVQASWTTTGPHSSMLVTFKVKLQSLKVRLKHWRRGLVQTENARATVLRDQLVTIDTKAESGPLNTIEIDNRASTVKELHDLEQRKIKDTRQKAKARWALEGDENSSFFHEKEAGSKSYHPWLLQKINSVIRLSSASLRQWYTEIHVDHDEDVRIDKNTRS</sequence>
<dbReference type="Gene3D" id="3.60.10.10">
    <property type="entry name" value="Endonuclease/exonuclease/phosphatase"/>
    <property type="match status" value="1"/>
</dbReference>
<dbReference type="InterPro" id="IPR036691">
    <property type="entry name" value="Endo/exonu/phosph_ase_sf"/>
</dbReference>
<organism evidence="1 2">
    <name type="scientific">Artemisia annua</name>
    <name type="common">Sweet wormwood</name>
    <dbReference type="NCBI Taxonomy" id="35608"/>
    <lineage>
        <taxon>Eukaryota</taxon>
        <taxon>Viridiplantae</taxon>
        <taxon>Streptophyta</taxon>
        <taxon>Embryophyta</taxon>
        <taxon>Tracheophyta</taxon>
        <taxon>Spermatophyta</taxon>
        <taxon>Magnoliopsida</taxon>
        <taxon>eudicotyledons</taxon>
        <taxon>Gunneridae</taxon>
        <taxon>Pentapetalae</taxon>
        <taxon>asterids</taxon>
        <taxon>campanulids</taxon>
        <taxon>Asterales</taxon>
        <taxon>Asteraceae</taxon>
        <taxon>Asteroideae</taxon>
        <taxon>Anthemideae</taxon>
        <taxon>Artemisiinae</taxon>
        <taxon>Artemisia</taxon>
    </lineage>
</organism>
<protein>
    <submittedName>
        <fullName evidence="1">Cytochrome P450</fullName>
    </submittedName>
</protein>
<reference evidence="1 2" key="1">
    <citation type="journal article" date="2018" name="Mol. Plant">
        <title>The genome of Artemisia annua provides insight into the evolution of Asteraceae family and artemisinin biosynthesis.</title>
        <authorList>
            <person name="Shen Q."/>
            <person name="Zhang L."/>
            <person name="Liao Z."/>
            <person name="Wang S."/>
            <person name="Yan T."/>
            <person name="Shi P."/>
            <person name="Liu M."/>
            <person name="Fu X."/>
            <person name="Pan Q."/>
            <person name="Wang Y."/>
            <person name="Lv Z."/>
            <person name="Lu X."/>
            <person name="Zhang F."/>
            <person name="Jiang W."/>
            <person name="Ma Y."/>
            <person name="Chen M."/>
            <person name="Hao X."/>
            <person name="Li L."/>
            <person name="Tang Y."/>
            <person name="Lv G."/>
            <person name="Zhou Y."/>
            <person name="Sun X."/>
            <person name="Brodelius P.E."/>
            <person name="Rose J.K.C."/>
            <person name="Tang K."/>
        </authorList>
    </citation>
    <scope>NUCLEOTIDE SEQUENCE [LARGE SCALE GENOMIC DNA]</scope>
    <source>
        <strain evidence="2">cv. Huhao1</strain>
        <tissue evidence="1">Leaf</tissue>
    </source>
</reference>
<dbReference type="Proteomes" id="UP000245207">
    <property type="component" value="Unassembled WGS sequence"/>
</dbReference>
<dbReference type="PANTHER" id="PTHR33710">
    <property type="entry name" value="BNAC02G09200D PROTEIN"/>
    <property type="match status" value="1"/>
</dbReference>
<accession>A0A2U1QH63</accession>
<dbReference type="AlphaFoldDB" id="A0A2U1QH63"/>
<proteinExistence type="predicted"/>
<name>A0A2U1QH63_ARTAN</name>
<keyword evidence="2" id="KW-1185">Reference proteome</keyword>
<dbReference type="OrthoDB" id="1433577at2759"/>